<dbReference type="Proteomes" id="UP001319883">
    <property type="component" value="Unassembled WGS sequence"/>
</dbReference>
<reference evidence="1 2" key="1">
    <citation type="submission" date="2021-05" db="EMBL/GenBank/DDBJ databases">
        <title>Petroleum and Energy Research Collection (APPE): ex situ preservation of microbial diversity associated with the oil industry and exploitation of its biotechnological potential.</title>
        <authorList>
            <person name="Paixao C.T.M."/>
            <person name="Gomes M.B."/>
            <person name="Oliveira V.M."/>
        </authorList>
    </citation>
    <scope>NUCLEOTIDE SEQUENCE [LARGE SCALE GENOMIC DNA]</scope>
    <source>
        <strain evidence="1 2">LIT2</strain>
    </source>
</reference>
<dbReference type="RefSeq" id="WP_224415682.1">
    <property type="nucleotide sequence ID" value="NZ_JAGXFC010000001.1"/>
</dbReference>
<evidence type="ECO:0000313" key="1">
    <source>
        <dbReference type="EMBL" id="MBZ9567485.1"/>
    </source>
</evidence>
<comment type="caution">
    <text evidence="1">The sequence shown here is derived from an EMBL/GenBank/DDBJ whole genome shotgun (WGS) entry which is preliminary data.</text>
</comment>
<dbReference type="InterPro" id="IPR006311">
    <property type="entry name" value="TAT_signal"/>
</dbReference>
<gene>
    <name evidence="1" type="ORF">KGQ91_07295</name>
</gene>
<name>A0ABS7WXX4_9GAMM</name>
<keyword evidence="2" id="KW-1185">Reference proteome</keyword>
<protein>
    <submittedName>
        <fullName evidence="1">Uncharacterized protein</fullName>
    </submittedName>
</protein>
<dbReference type="PROSITE" id="PS51318">
    <property type="entry name" value="TAT"/>
    <property type="match status" value="1"/>
</dbReference>
<accession>A0ABS7WXX4</accession>
<evidence type="ECO:0000313" key="2">
    <source>
        <dbReference type="Proteomes" id="UP001319883"/>
    </source>
</evidence>
<proteinExistence type="predicted"/>
<dbReference type="EMBL" id="JAGXFD010000001">
    <property type="protein sequence ID" value="MBZ9567485.1"/>
    <property type="molecule type" value="Genomic_DNA"/>
</dbReference>
<organism evidence="1 2">
    <name type="scientific">Modicisalibacter tunisiensis</name>
    <dbReference type="NCBI Taxonomy" id="390637"/>
    <lineage>
        <taxon>Bacteria</taxon>
        <taxon>Pseudomonadati</taxon>
        <taxon>Pseudomonadota</taxon>
        <taxon>Gammaproteobacteria</taxon>
        <taxon>Oceanospirillales</taxon>
        <taxon>Halomonadaceae</taxon>
        <taxon>Modicisalibacter</taxon>
    </lineage>
</organism>
<sequence>MSLSPAPFDETFAPRLTRRRLLAALLALGLLPVFGPPARSATTNAMPVRLDGWLLAPGDR</sequence>